<accession>A0ABX7F0D6</accession>
<keyword evidence="2" id="KW-1185">Reference proteome</keyword>
<dbReference type="InterPro" id="IPR036514">
    <property type="entry name" value="SGNH_hydro_sf"/>
</dbReference>
<dbReference type="Proteomes" id="UP000596351">
    <property type="component" value="Chromosome"/>
</dbReference>
<evidence type="ECO:0000313" key="2">
    <source>
        <dbReference type="Proteomes" id="UP000596351"/>
    </source>
</evidence>
<gene>
    <name evidence="1" type="ORF">D4A92_20650</name>
</gene>
<name>A0ABX7F0D6_9HYPH</name>
<reference evidence="1 2" key="1">
    <citation type="submission" date="2018-09" db="EMBL/GenBank/DDBJ databases">
        <title>Rhizobium sp. MAE2-X.</title>
        <authorList>
            <person name="Lee Y."/>
            <person name="Jeon C.O."/>
        </authorList>
    </citation>
    <scope>NUCLEOTIDE SEQUENCE [LARGE SCALE GENOMIC DNA]</scope>
    <source>
        <strain evidence="1 2">MAE2-X</strain>
    </source>
</reference>
<evidence type="ECO:0008006" key="3">
    <source>
        <dbReference type="Google" id="ProtNLM"/>
    </source>
</evidence>
<sequence length="147" mass="16418">MIPASLALAALLEDFHRNPDQPGFEQLNKRELTDALFSDTVHLTPLGSYFMAAVTASALYGRLPAEAHPNGLPIKQATTLQHFAANFIADYRRSEPASTGACGNRIGWAFAAHYTGYIEKTFYREEMGYIRAKLQRLVDLLRFVRAI</sequence>
<dbReference type="Gene3D" id="3.40.50.1110">
    <property type="entry name" value="SGNH hydrolase"/>
    <property type="match status" value="1"/>
</dbReference>
<dbReference type="EMBL" id="CP032405">
    <property type="protein sequence ID" value="QRF53689.1"/>
    <property type="molecule type" value="Genomic_DNA"/>
</dbReference>
<dbReference type="RefSeq" id="WP_203017002.1">
    <property type="nucleotide sequence ID" value="NZ_CP032405.1"/>
</dbReference>
<proteinExistence type="predicted"/>
<evidence type="ECO:0000313" key="1">
    <source>
        <dbReference type="EMBL" id="QRF53689.1"/>
    </source>
</evidence>
<organism evidence="1 2">
    <name type="scientific">Rhizobium rosettiformans</name>
    <dbReference type="NCBI Taxonomy" id="1368430"/>
    <lineage>
        <taxon>Bacteria</taxon>
        <taxon>Pseudomonadati</taxon>
        <taxon>Pseudomonadota</taxon>
        <taxon>Alphaproteobacteria</taxon>
        <taxon>Hyphomicrobiales</taxon>
        <taxon>Rhizobiaceae</taxon>
        <taxon>Rhizobium/Agrobacterium group</taxon>
        <taxon>Rhizobium</taxon>
    </lineage>
</organism>
<protein>
    <recommendedName>
        <fullName evidence="3">SGNH/GDSL hydrolase family protein</fullName>
    </recommendedName>
</protein>